<evidence type="ECO:0000313" key="2">
    <source>
        <dbReference type="Proteomes" id="UP000214746"/>
    </source>
</evidence>
<dbReference type="Proteomes" id="UP000214746">
    <property type="component" value="Unassembled WGS sequence"/>
</dbReference>
<proteinExistence type="predicted"/>
<name>A0A2W1NK50_PAEXE</name>
<evidence type="ECO:0000313" key="1">
    <source>
        <dbReference type="EMBL" id="PZE19443.1"/>
    </source>
</evidence>
<comment type="caution">
    <text evidence="1">The sequence shown here is derived from an EMBL/GenBank/DDBJ whole genome shotgun (WGS) entry which is preliminary data.</text>
</comment>
<dbReference type="AlphaFoldDB" id="A0A2W1NK50"/>
<sequence>MKIRRHTMCTRHPSQRILFTSTSHAAAAAVDRLTRTTSRM</sequence>
<protein>
    <submittedName>
        <fullName evidence="1">Uncharacterized protein</fullName>
    </submittedName>
</protein>
<gene>
    <name evidence="1" type="ORF">CBW46_018045</name>
</gene>
<accession>A0A2W1NK50</accession>
<organism evidence="1 2">
    <name type="scientific">Paenibacillus xerothermodurans</name>
    <dbReference type="NCBI Taxonomy" id="1977292"/>
    <lineage>
        <taxon>Bacteria</taxon>
        <taxon>Bacillati</taxon>
        <taxon>Bacillota</taxon>
        <taxon>Bacilli</taxon>
        <taxon>Bacillales</taxon>
        <taxon>Paenibacillaceae</taxon>
        <taxon>Paenibacillus</taxon>
    </lineage>
</organism>
<dbReference type="EMBL" id="NHRJ02000016">
    <property type="protein sequence ID" value="PZE19443.1"/>
    <property type="molecule type" value="Genomic_DNA"/>
</dbReference>
<reference evidence="1" key="1">
    <citation type="submission" date="2018-06" db="EMBL/GenBank/DDBJ databases">
        <title>Paenibacillus xerothermodurans sp. nov. an extremely dry heat resistant spore forming bacterium isolated from the soil of Cape Canaveral, Florida.</title>
        <authorList>
            <person name="Seuylemezian A."/>
            <person name="Kaur N."/>
            <person name="Patil P."/>
            <person name="Patil P."/>
            <person name="Mayilraj S."/>
            <person name="Vaishampayan P."/>
        </authorList>
    </citation>
    <scope>NUCLEOTIDE SEQUENCE [LARGE SCALE GENOMIC DNA]</scope>
    <source>
        <strain evidence="1">ATCC 27380</strain>
    </source>
</reference>
<keyword evidence="2" id="KW-1185">Reference proteome</keyword>